<dbReference type="EMBL" id="JAAMPT010000190">
    <property type="protein sequence ID" value="NMH23971.1"/>
    <property type="molecule type" value="Genomic_DNA"/>
</dbReference>
<dbReference type="Pfam" id="PF13585">
    <property type="entry name" value="CHU_C"/>
    <property type="match status" value="1"/>
</dbReference>
<dbReference type="InterPro" id="IPR026341">
    <property type="entry name" value="T9SS_type_B"/>
</dbReference>
<keyword evidence="4" id="KW-1185">Reference proteome</keyword>
<organism evidence="3 4">
    <name type="scientific">Flavobacterium solisilvae</name>
    <dbReference type="NCBI Taxonomy" id="1852019"/>
    <lineage>
        <taxon>Bacteria</taxon>
        <taxon>Pseudomonadati</taxon>
        <taxon>Bacteroidota</taxon>
        <taxon>Flavobacteriia</taxon>
        <taxon>Flavobacteriales</taxon>
        <taxon>Flavobacteriaceae</taxon>
        <taxon>Flavobacterium</taxon>
    </lineage>
</organism>
<comment type="caution">
    <text evidence="3">The sequence shown here is derived from an EMBL/GenBank/DDBJ whole genome shotgun (WGS) entry which is preliminary data.</text>
</comment>
<feature type="region of interest" description="Disordered" evidence="1">
    <location>
        <begin position="234"/>
        <end position="260"/>
    </location>
</feature>
<reference evidence="3 4" key="1">
    <citation type="submission" date="2020-02" db="EMBL/GenBank/DDBJ databases">
        <title>Flavobacterium sp. genome.</title>
        <authorList>
            <person name="Jung H.S."/>
            <person name="Baek J.H."/>
            <person name="Jeon C.O."/>
        </authorList>
    </citation>
    <scope>NUCLEOTIDE SEQUENCE [LARGE SCALE GENOMIC DNA]</scope>
    <source>
        <strain evidence="3 4">SE-s27</strain>
    </source>
</reference>
<dbReference type="RefSeq" id="WP_169522524.1">
    <property type="nucleotide sequence ID" value="NZ_JAAMPT010000190.1"/>
</dbReference>
<dbReference type="InterPro" id="IPR055354">
    <property type="entry name" value="DUF7507"/>
</dbReference>
<feature type="domain" description="DUF7507" evidence="2">
    <location>
        <begin position="1"/>
        <end position="105"/>
    </location>
</feature>
<dbReference type="Pfam" id="PF24346">
    <property type="entry name" value="DUF7507"/>
    <property type="match status" value="2"/>
</dbReference>
<name>A0ABX1QPJ2_9FLAO</name>
<sequence>TPQITLLKDGVYTDANADTIVNVGDTIVYTFTVTNTGNVTVSNLTIDDTVIGVSGLVVNPSTLAPGQIGTATVTYNIIQEDINIGQVLNIAFVEGEGPNGDIVFDESEDPTPFDPNDTTTIVILEQAPNIALTKVGYFNDENADGYAQPGETITYTFVITNTGNTTLNNVVVTETNFSGAGNTPVPVFVSAMFGSPEGTLLVGESATYTANYVIVGPDLVAGSITNQATATAVGTNGEAVSDTSDDPNDFGNVDADNDGDPDDPTVIELPDGCKIIVNNGVSPNGDGINDYLHIYGLGCYSSNEIEIFNRWGVKVFETKNYENSDVNGFKGISNGRTTINQGDGLPTGHYWYVLKYLGFDGKHHSKTGYIYVSQ</sequence>
<dbReference type="Proteomes" id="UP000767947">
    <property type="component" value="Unassembled WGS sequence"/>
</dbReference>
<evidence type="ECO:0000313" key="4">
    <source>
        <dbReference type="Proteomes" id="UP000767947"/>
    </source>
</evidence>
<protein>
    <submittedName>
        <fullName evidence="3">DUF11 domain-containing protein</fullName>
    </submittedName>
</protein>
<feature type="domain" description="DUF7507" evidence="2">
    <location>
        <begin position="127"/>
        <end position="242"/>
    </location>
</feature>
<accession>A0ABX1QPJ2</accession>
<feature type="non-terminal residue" evidence="3">
    <location>
        <position position="1"/>
    </location>
</feature>
<dbReference type="NCBIfam" id="TIGR04131">
    <property type="entry name" value="Bac_Flav_CTERM"/>
    <property type="match status" value="1"/>
</dbReference>
<evidence type="ECO:0000313" key="3">
    <source>
        <dbReference type="EMBL" id="NMH23971.1"/>
    </source>
</evidence>
<proteinExistence type="predicted"/>
<evidence type="ECO:0000259" key="2">
    <source>
        <dbReference type="Pfam" id="PF24346"/>
    </source>
</evidence>
<dbReference type="Gene3D" id="2.60.40.10">
    <property type="entry name" value="Immunoglobulins"/>
    <property type="match status" value="1"/>
</dbReference>
<dbReference type="NCBIfam" id="TIGR01451">
    <property type="entry name" value="B_ant_repeat"/>
    <property type="match status" value="2"/>
</dbReference>
<evidence type="ECO:0000256" key="1">
    <source>
        <dbReference type="SAM" id="MobiDB-lite"/>
    </source>
</evidence>
<dbReference type="InterPro" id="IPR047589">
    <property type="entry name" value="DUF11_rpt"/>
</dbReference>
<dbReference type="InterPro" id="IPR013783">
    <property type="entry name" value="Ig-like_fold"/>
</dbReference>
<gene>
    <name evidence="3" type="ORF">G6042_01665</name>
</gene>